<dbReference type="GO" id="GO:0044780">
    <property type="term" value="P:bacterial-type flagellum assembly"/>
    <property type="evidence" value="ECO:0007669"/>
    <property type="project" value="UniProtKB-UniRule"/>
</dbReference>
<dbReference type="GO" id="GO:0006605">
    <property type="term" value="P:protein targeting"/>
    <property type="evidence" value="ECO:0007669"/>
    <property type="project" value="UniProtKB-UniRule"/>
</dbReference>
<evidence type="ECO:0000313" key="12">
    <source>
        <dbReference type="Proteomes" id="UP000186400"/>
    </source>
</evidence>
<keyword evidence="5 10" id="KW-0812">Transmembrane</keyword>
<proteinExistence type="inferred from homology"/>
<dbReference type="AlphaFoldDB" id="A0A1N6PMU6"/>
<keyword evidence="11" id="KW-0969">Cilium</keyword>
<feature type="transmembrane region" description="Helical" evidence="10">
    <location>
        <begin position="185"/>
        <end position="205"/>
    </location>
</feature>
<keyword evidence="7 10" id="KW-0472">Membrane</keyword>
<dbReference type="PANTHER" id="PTHR30065">
    <property type="entry name" value="FLAGELLAR BIOSYNTHETIC PROTEIN FLIR"/>
    <property type="match status" value="1"/>
</dbReference>
<feature type="transmembrane region" description="Helical" evidence="10">
    <location>
        <begin position="119"/>
        <end position="142"/>
    </location>
</feature>
<keyword evidence="8 10" id="KW-0975">Bacterial flagellum</keyword>
<feature type="transmembrane region" description="Helical" evidence="10">
    <location>
        <begin position="69"/>
        <end position="98"/>
    </location>
</feature>
<reference evidence="11 12" key="1">
    <citation type="submission" date="2017-01" db="EMBL/GenBank/DDBJ databases">
        <authorList>
            <person name="Mah S.A."/>
            <person name="Swanson W.J."/>
            <person name="Moy G.W."/>
            <person name="Vacquier V.D."/>
        </authorList>
    </citation>
    <scope>NUCLEOTIDE SEQUENCE [LARGE SCALE GENOMIC DNA]</scope>
    <source>
        <strain evidence="11 12">ASpG1</strain>
    </source>
</reference>
<evidence type="ECO:0000256" key="9">
    <source>
        <dbReference type="NCBIfam" id="TIGR01400"/>
    </source>
</evidence>
<dbReference type="OrthoDB" id="363096at2"/>
<dbReference type="InterPro" id="IPR002010">
    <property type="entry name" value="T3SS_IM_R"/>
</dbReference>
<evidence type="ECO:0000313" key="11">
    <source>
        <dbReference type="EMBL" id="SIQ05519.1"/>
    </source>
</evidence>
<keyword evidence="11" id="KW-0282">Flagellum</keyword>
<sequence>MVLDGIVLNAPIFLLVFVRVYALLKVSPITSSEAIPGLALSAVAFFTAFAVLPSVISGGYPLPETGLDFILLAVGEMLIGILTGMFLVLLFSVFQLAGQFFSLQMGFGASQVFDPMAQIEIPLVGQFLNMIAMMVFIISGGMQRIFLQGVQGTFSAMTAPSLATAGADVMPLVTGSLGRLFEQSLVLSFPILGTLFLLQVTMGLFGKAAPQMNLLMLGFPMAIGLAFLLIFLTMPFLVEAFEIVIDGAFHQIDMLFSASAGPGLSPGGGP</sequence>
<dbReference type="EMBL" id="FTMS01000003">
    <property type="protein sequence ID" value="SIQ05519.1"/>
    <property type="molecule type" value="Genomic_DNA"/>
</dbReference>
<evidence type="ECO:0000256" key="2">
    <source>
        <dbReference type="ARBA" id="ARBA00009772"/>
    </source>
</evidence>
<evidence type="ECO:0000256" key="6">
    <source>
        <dbReference type="ARBA" id="ARBA00022989"/>
    </source>
</evidence>
<dbReference type="NCBIfam" id="TIGR01400">
    <property type="entry name" value="fliR"/>
    <property type="match status" value="1"/>
</dbReference>
<dbReference type="STRING" id="159291.SAMN05920897_10347"/>
<evidence type="ECO:0000256" key="7">
    <source>
        <dbReference type="ARBA" id="ARBA00023136"/>
    </source>
</evidence>
<evidence type="ECO:0000256" key="3">
    <source>
        <dbReference type="ARBA" id="ARBA00021717"/>
    </source>
</evidence>
<evidence type="ECO:0000256" key="8">
    <source>
        <dbReference type="ARBA" id="ARBA00023143"/>
    </source>
</evidence>
<name>A0A1N6PMU6_9SPIO</name>
<dbReference type="Proteomes" id="UP000186400">
    <property type="component" value="Unassembled WGS sequence"/>
</dbReference>
<keyword evidence="11" id="KW-0966">Cell projection</keyword>
<protein>
    <recommendedName>
        <fullName evidence="3 9">Flagellar biosynthetic protein FliR</fullName>
    </recommendedName>
</protein>
<accession>A0A1N6PMU6</accession>
<evidence type="ECO:0000256" key="4">
    <source>
        <dbReference type="ARBA" id="ARBA00022475"/>
    </source>
</evidence>
<dbReference type="PRINTS" id="PR00953">
    <property type="entry name" value="TYPE3IMRPROT"/>
</dbReference>
<gene>
    <name evidence="11" type="ORF">SAMN05920897_10347</name>
</gene>
<keyword evidence="6 10" id="KW-1133">Transmembrane helix</keyword>
<comment type="similarity">
    <text evidence="2 10">Belongs to the FliR/MopE/SpaR family.</text>
</comment>
<evidence type="ECO:0000256" key="1">
    <source>
        <dbReference type="ARBA" id="ARBA00002578"/>
    </source>
</evidence>
<dbReference type="RefSeq" id="WP_076487832.1">
    <property type="nucleotide sequence ID" value="NZ_FTMS01000003.1"/>
</dbReference>
<dbReference type="GO" id="GO:0005886">
    <property type="term" value="C:plasma membrane"/>
    <property type="evidence" value="ECO:0007669"/>
    <property type="project" value="UniProtKB-SubCell"/>
</dbReference>
<keyword evidence="12" id="KW-1185">Reference proteome</keyword>
<feature type="transmembrane region" description="Helical" evidence="10">
    <location>
        <begin position="6"/>
        <end position="24"/>
    </location>
</feature>
<evidence type="ECO:0000256" key="10">
    <source>
        <dbReference type="RuleBase" id="RU362071"/>
    </source>
</evidence>
<comment type="subcellular location">
    <subcellularLocation>
        <location evidence="10">Cell membrane</location>
        <topology evidence="10">Multi-pass membrane protein</topology>
    </subcellularLocation>
    <subcellularLocation>
        <location evidence="10">Bacterial flagellum basal body</location>
    </subcellularLocation>
</comment>
<keyword evidence="4 10" id="KW-1003">Cell membrane</keyword>
<comment type="function">
    <text evidence="1 10">Role in flagellar biosynthesis.</text>
</comment>
<dbReference type="GO" id="GO:0009425">
    <property type="term" value="C:bacterial-type flagellum basal body"/>
    <property type="evidence" value="ECO:0007669"/>
    <property type="project" value="UniProtKB-SubCell"/>
</dbReference>
<dbReference type="PANTHER" id="PTHR30065:SF1">
    <property type="entry name" value="SURFACE PRESENTATION OF ANTIGENS PROTEIN SPAR"/>
    <property type="match status" value="1"/>
</dbReference>
<dbReference type="Pfam" id="PF01311">
    <property type="entry name" value="Bac_export_1"/>
    <property type="match status" value="1"/>
</dbReference>
<feature type="transmembrane region" description="Helical" evidence="10">
    <location>
        <begin position="217"/>
        <end position="238"/>
    </location>
</feature>
<feature type="transmembrane region" description="Helical" evidence="10">
    <location>
        <begin position="36"/>
        <end position="57"/>
    </location>
</feature>
<dbReference type="InterPro" id="IPR006303">
    <property type="entry name" value="FliR"/>
</dbReference>
<evidence type="ECO:0000256" key="5">
    <source>
        <dbReference type="ARBA" id="ARBA00022692"/>
    </source>
</evidence>
<organism evidence="11 12">
    <name type="scientific">Alkalispirochaeta americana</name>
    <dbReference type="NCBI Taxonomy" id="159291"/>
    <lineage>
        <taxon>Bacteria</taxon>
        <taxon>Pseudomonadati</taxon>
        <taxon>Spirochaetota</taxon>
        <taxon>Spirochaetia</taxon>
        <taxon>Spirochaetales</taxon>
        <taxon>Spirochaetaceae</taxon>
        <taxon>Alkalispirochaeta</taxon>
    </lineage>
</organism>